<evidence type="ECO:0000313" key="2">
    <source>
        <dbReference type="Proteomes" id="UP000800038"/>
    </source>
</evidence>
<dbReference type="AlphaFoldDB" id="A0A6A5S4N5"/>
<name>A0A6A5S4N5_9PLEO</name>
<keyword evidence="2" id="KW-1185">Reference proteome</keyword>
<reference evidence="1" key="1">
    <citation type="journal article" date="2020" name="Stud. Mycol.">
        <title>101 Dothideomycetes genomes: a test case for predicting lifestyles and emergence of pathogens.</title>
        <authorList>
            <person name="Haridas S."/>
            <person name="Albert R."/>
            <person name="Binder M."/>
            <person name="Bloem J."/>
            <person name="Labutti K."/>
            <person name="Salamov A."/>
            <person name="Andreopoulos B."/>
            <person name="Baker S."/>
            <person name="Barry K."/>
            <person name="Bills G."/>
            <person name="Bluhm B."/>
            <person name="Cannon C."/>
            <person name="Castanera R."/>
            <person name="Culley D."/>
            <person name="Daum C."/>
            <person name="Ezra D."/>
            <person name="Gonzalez J."/>
            <person name="Henrissat B."/>
            <person name="Kuo A."/>
            <person name="Liang C."/>
            <person name="Lipzen A."/>
            <person name="Lutzoni F."/>
            <person name="Magnuson J."/>
            <person name="Mondo S."/>
            <person name="Nolan M."/>
            <person name="Ohm R."/>
            <person name="Pangilinan J."/>
            <person name="Park H.-J."/>
            <person name="Ramirez L."/>
            <person name="Alfaro M."/>
            <person name="Sun H."/>
            <person name="Tritt A."/>
            <person name="Yoshinaga Y."/>
            <person name="Zwiers L.-H."/>
            <person name="Turgeon B."/>
            <person name="Goodwin S."/>
            <person name="Spatafora J."/>
            <person name="Crous P."/>
            <person name="Grigoriev I."/>
        </authorList>
    </citation>
    <scope>NUCLEOTIDE SEQUENCE</scope>
    <source>
        <strain evidence="1">CBS 161.51</strain>
    </source>
</reference>
<sequence length="78" mass="8893">MPHAERPGQDVLYQHGECFPFLPGHGTPLASVLVNLWEQIENENWDVDEGRVVGGEDTWKEADTEENAEDYHADYSCF</sequence>
<organism evidence="1 2">
    <name type="scientific">Clathrospora elynae</name>
    <dbReference type="NCBI Taxonomy" id="706981"/>
    <lineage>
        <taxon>Eukaryota</taxon>
        <taxon>Fungi</taxon>
        <taxon>Dikarya</taxon>
        <taxon>Ascomycota</taxon>
        <taxon>Pezizomycotina</taxon>
        <taxon>Dothideomycetes</taxon>
        <taxon>Pleosporomycetidae</taxon>
        <taxon>Pleosporales</taxon>
        <taxon>Diademaceae</taxon>
        <taxon>Clathrospora</taxon>
    </lineage>
</organism>
<gene>
    <name evidence="1" type="ORF">EJ02DRAFT_461079</name>
</gene>
<proteinExistence type="predicted"/>
<dbReference type="Proteomes" id="UP000800038">
    <property type="component" value="Unassembled WGS sequence"/>
</dbReference>
<protein>
    <submittedName>
        <fullName evidence="1">Uncharacterized protein</fullName>
    </submittedName>
</protein>
<dbReference type="EMBL" id="ML976469">
    <property type="protein sequence ID" value="KAF1934560.1"/>
    <property type="molecule type" value="Genomic_DNA"/>
</dbReference>
<accession>A0A6A5S4N5</accession>
<dbReference type="OrthoDB" id="3029470at2759"/>
<evidence type="ECO:0000313" key="1">
    <source>
        <dbReference type="EMBL" id="KAF1934560.1"/>
    </source>
</evidence>